<gene>
    <name evidence="2" type="ORF">H9815_18900</name>
</gene>
<reference evidence="2" key="2">
    <citation type="submission" date="2021-04" db="EMBL/GenBank/DDBJ databases">
        <authorList>
            <person name="Gilroy R."/>
        </authorList>
    </citation>
    <scope>NUCLEOTIDE SEQUENCE</scope>
    <source>
        <strain evidence="2">ChiGjej4B4-7305</strain>
    </source>
</reference>
<proteinExistence type="predicted"/>
<evidence type="ECO:0000313" key="2">
    <source>
        <dbReference type="EMBL" id="HIZ37851.1"/>
    </source>
</evidence>
<evidence type="ECO:0000256" key="1">
    <source>
        <dbReference type="SAM" id="Phobius"/>
    </source>
</evidence>
<feature type="transmembrane region" description="Helical" evidence="1">
    <location>
        <begin position="21"/>
        <end position="48"/>
    </location>
</feature>
<organism evidence="2 3">
    <name type="scientific">Candidatus Ruania gallistercoris</name>
    <dbReference type="NCBI Taxonomy" id="2838746"/>
    <lineage>
        <taxon>Bacteria</taxon>
        <taxon>Bacillati</taxon>
        <taxon>Actinomycetota</taxon>
        <taxon>Actinomycetes</taxon>
        <taxon>Micrococcales</taxon>
        <taxon>Ruaniaceae</taxon>
        <taxon>Ruania</taxon>
    </lineage>
</organism>
<keyword evidence="1" id="KW-1133">Transmembrane helix</keyword>
<reference evidence="2" key="1">
    <citation type="journal article" date="2021" name="PeerJ">
        <title>Extensive microbial diversity within the chicken gut microbiome revealed by metagenomics and culture.</title>
        <authorList>
            <person name="Gilroy R."/>
            <person name="Ravi A."/>
            <person name="Getino M."/>
            <person name="Pursley I."/>
            <person name="Horton D.L."/>
            <person name="Alikhan N.F."/>
            <person name="Baker D."/>
            <person name="Gharbi K."/>
            <person name="Hall N."/>
            <person name="Watson M."/>
            <person name="Adriaenssens E.M."/>
            <person name="Foster-Nyarko E."/>
            <person name="Jarju S."/>
            <person name="Secka A."/>
            <person name="Antonio M."/>
            <person name="Oren A."/>
            <person name="Chaudhuri R.R."/>
            <person name="La Ragione R."/>
            <person name="Hildebrand F."/>
            <person name="Pallen M.J."/>
        </authorList>
    </citation>
    <scope>NUCLEOTIDE SEQUENCE</scope>
    <source>
        <strain evidence="2">ChiGjej4B4-7305</strain>
    </source>
</reference>
<feature type="transmembrane region" description="Helical" evidence="1">
    <location>
        <begin position="116"/>
        <end position="139"/>
    </location>
</feature>
<protein>
    <submittedName>
        <fullName evidence="2">Uncharacterized protein</fullName>
    </submittedName>
</protein>
<sequence>MYPMMMPPRPSITAESRSVRTLSYWGAGVGATLVLLLAFVVISTYLTFSRSEQLTGPSDGSMFHGADVFFAWLLGNVVAGFGIVILAIAALVLDISVLVKLSGLRGYGAPREATRALTIAVLTGMGLISTPVGAVLMLLPVTIIGSGPTTNALLMVILAALLVVPLAGRIAQANFGRRLVERLPAPPTGWTPEARPGSW</sequence>
<dbReference type="Proteomes" id="UP000824037">
    <property type="component" value="Unassembled WGS sequence"/>
</dbReference>
<name>A0A9D2J5X7_9MICO</name>
<accession>A0A9D2J5X7</accession>
<feature type="transmembrane region" description="Helical" evidence="1">
    <location>
        <begin position="151"/>
        <end position="168"/>
    </location>
</feature>
<keyword evidence="1" id="KW-0812">Transmembrane</keyword>
<dbReference type="EMBL" id="DXBY01000324">
    <property type="protein sequence ID" value="HIZ37851.1"/>
    <property type="molecule type" value="Genomic_DNA"/>
</dbReference>
<keyword evidence="1" id="KW-0472">Membrane</keyword>
<evidence type="ECO:0000313" key="3">
    <source>
        <dbReference type="Proteomes" id="UP000824037"/>
    </source>
</evidence>
<feature type="transmembrane region" description="Helical" evidence="1">
    <location>
        <begin position="68"/>
        <end position="95"/>
    </location>
</feature>
<comment type="caution">
    <text evidence="2">The sequence shown here is derived from an EMBL/GenBank/DDBJ whole genome shotgun (WGS) entry which is preliminary data.</text>
</comment>
<dbReference type="AlphaFoldDB" id="A0A9D2J5X7"/>